<organism evidence="16 17">
    <name type="scientific">Laodelphax striatellus</name>
    <name type="common">Small brown planthopper</name>
    <name type="synonym">Delphax striatella</name>
    <dbReference type="NCBI Taxonomy" id="195883"/>
    <lineage>
        <taxon>Eukaryota</taxon>
        <taxon>Metazoa</taxon>
        <taxon>Ecdysozoa</taxon>
        <taxon>Arthropoda</taxon>
        <taxon>Hexapoda</taxon>
        <taxon>Insecta</taxon>
        <taxon>Pterygota</taxon>
        <taxon>Neoptera</taxon>
        <taxon>Paraneoptera</taxon>
        <taxon>Hemiptera</taxon>
        <taxon>Auchenorrhyncha</taxon>
        <taxon>Fulgoroidea</taxon>
        <taxon>Delphacidae</taxon>
        <taxon>Criomorphinae</taxon>
        <taxon>Laodelphax</taxon>
    </lineage>
</organism>
<dbReference type="STRING" id="195883.A0A482WV21"/>
<keyword evidence="8" id="KW-0653">Protein transport</keyword>
<keyword evidence="6" id="KW-0963">Cytoplasm</keyword>
<dbReference type="PROSITE" id="PS51498">
    <property type="entry name" value="MABP"/>
    <property type="match status" value="1"/>
</dbReference>
<dbReference type="FunCoup" id="A0A482WV21">
    <property type="interactions" value="290"/>
</dbReference>
<dbReference type="PANTHER" id="PTHR31612:SF2">
    <property type="entry name" value="MULTIVESICULAR BODY SUBUNIT 12A"/>
    <property type="match status" value="1"/>
</dbReference>
<keyword evidence="7" id="KW-0967">Endosome</keyword>
<comment type="similarity">
    <text evidence="3">Belongs to the MVB12 family.</text>
</comment>
<keyword evidence="17" id="KW-1185">Reference proteome</keyword>
<comment type="caution">
    <text evidence="16">The sequence shown here is derived from an EMBL/GenBank/DDBJ whole genome shotgun (WGS) entry which is preliminary data.</text>
</comment>
<sequence>MMQQVLKSFPDDKPITSICVVEDQSKCPPGFYVVSKTHDQDYDADLWKEISFFGKKVTRYLCLSKTEGIADYIVENVGVIGEKEMPPDGYCLIPKTVDSEQKCWRKRQICYRLTRKTLASSTITDIIILGKARKAPEGFSLAGDVNGMALCFKTGSPRSPSELSSPSGASNGFGLAGMNKLAYNLYPNGDGSHHHHTTPIENGVHYKPTPTPPPPHHTAAPPDYENLIRVTPTRPAPKPPAPPPPTISNYATITNYQGLEGVPFIINPRFNFSTNKTTTDVPVIKRRTMFELEEEFGYDFRLERQYVNS</sequence>
<evidence type="ECO:0000256" key="10">
    <source>
        <dbReference type="ARBA" id="ARBA00023136"/>
    </source>
</evidence>
<dbReference type="OrthoDB" id="6021306at2759"/>
<evidence type="ECO:0000256" key="2">
    <source>
        <dbReference type="ARBA" id="ARBA00004633"/>
    </source>
</evidence>
<dbReference type="GO" id="GO:0032510">
    <property type="term" value="P:endosome to lysosome transport via multivesicular body sorting pathway"/>
    <property type="evidence" value="ECO:0007669"/>
    <property type="project" value="TreeGrafter"/>
</dbReference>
<evidence type="ECO:0000256" key="9">
    <source>
        <dbReference type="ARBA" id="ARBA00023036"/>
    </source>
</evidence>
<dbReference type="Gene3D" id="2.100.10.50">
    <property type="match status" value="1"/>
</dbReference>
<dbReference type="GO" id="GO:0019075">
    <property type="term" value="P:virus maturation"/>
    <property type="evidence" value="ECO:0007669"/>
    <property type="project" value="TreeGrafter"/>
</dbReference>
<evidence type="ECO:0000259" key="15">
    <source>
        <dbReference type="PROSITE" id="PS51498"/>
    </source>
</evidence>
<evidence type="ECO:0000259" key="14">
    <source>
        <dbReference type="PROSITE" id="PS51497"/>
    </source>
</evidence>
<dbReference type="GO" id="GO:0031902">
    <property type="term" value="C:late endosome membrane"/>
    <property type="evidence" value="ECO:0007669"/>
    <property type="project" value="UniProtKB-SubCell"/>
</dbReference>
<dbReference type="FunFam" id="2.100.10.50:FF:000002">
    <property type="entry name" value="Multivesicular body subunit 12B"/>
    <property type="match status" value="1"/>
</dbReference>
<evidence type="ECO:0000313" key="16">
    <source>
        <dbReference type="EMBL" id="RZF37447.1"/>
    </source>
</evidence>
<comment type="subcellular location">
    <subcellularLocation>
        <location evidence="1">Cytoplasm</location>
    </subcellularLocation>
    <subcellularLocation>
        <location evidence="2">Late endosome membrane</location>
        <topology evidence="2">Peripheral membrane protein</topology>
    </subcellularLocation>
</comment>
<dbReference type="Proteomes" id="UP000291343">
    <property type="component" value="Unassembled WGS sequence"/>
</dbReference>
<dbReference type="PANTHER" id="PTHR31612">
    <property type="entry name" value="MULTIVESICULAR BODY SUBUNIT 12A"/>
    <property type="match status" value="1"/>
</dbReference>
<keyword evidence="9" id="KW-0729">SH3-binding</keyword>
<proteinExistence type="inferred from homology"/>
<dbReference type="InterPro" id="IPR023340">
    <property type="entry name" value="UMA"/>
</dbReference>
<evidence type="ECO:0000256" key="5">
    <source>
        <dbReference type="ARBA" id="ARBA00022448"/>
    </source>
</evidence>
<dbReference type="EMBL" id="QKKF02024413">
    <property type="protein sequence ID" value="RZF37447.1"/>
    <property type="molecule type" value="Genomic_DNA"/>
</dbReference>
<dbReference type="Pfam" id="PF10240">
    <property type="entry name" value="DUF2464"/>
    <property type="match status" value="1"/>
</dbReference>
<dbReference type="GO" id="GO:0042058">
    <property type="term" value="P:regulation of epidermal growth factor receptor signaling pathway"/>
    <property type="evidence" value="ECO:0007669"/>
    <property type="project" value="TreeGrafter"/>
</dbReference>
<dbReference type="PROSITE" id="PS51497">
    <property type="entry name" value="UMA"/>
    <property type="match status" value="1"/>
</dbReference>
<reference evidence="16 17" key="1">
    <citation type="journal article" date="2017" name="Gigascience">
        <title>Genome sequence of the small brown planthopper, Laodelphax striatellus.</title>
        <authorList>
            <person name="Zhu J."/>
            <person name="Jiang F."/>
            <person name="Wang X."/>
            <person name="Yang P."/>
            <person name="Bao Y."/>
            <person name="Zhao W."/>
            <person name="Wang W."/>
            <person name="Lu H."/>
            <person name="Wang Q."/>
            <person name="Cui N."/>
            <person name="Li J."/>
            <person name="Chen X."/>
            <person name="Luo L."/>
            <person name="Yu J."/>
            <person name="Kang L."/>
            <person name="Cui F."/>
        </authorList>
    </citation>
    <scope>NUCLEOTIDE SEQUENCE [LARGE SCALE GENOMIC DNA]</scope>
    <source>
        <strain evidence="16">Lst14</strain>
    </source>
</reference>
<evidence type="ECO:0000256" key="12">
    <source>
        <dbReference type="ARBA" id="ARBA00033024"/>
    </source>
</evidence>
<feature type="domain" description="MABP" evidence="15">
    <location>
        <begin position="12"/>
        <end position="156"/>
    </location>
</feature>
<evidence type="ECO:0000256" key="11">
    <source>
        <dbReference type="ARBA" id="ARBA00033002"/>
    </source>
</evidence>
<dbReference type="GO" id="GO:0000813">
    <property type="term" value="C:ESCRT I complex"/>
    <property type="evidence" value="ECO:0007669"/>
    <property type="project" value="InterPro"/>
</dbReference>
<feature type="domain" description="UMA" evidence="14">
    <location>
        <begin position="259"/>
        <end position="307"/>
    </location>
</feature>
<evidence type="ECO:0000256" key="3">
    <source>
        <dbReference type="ARBA" id="ARBA00010432"/>
    </source>
</evidence>
<dbReference type="GO" id="GO:0017124">
    <property type="term" value="F:SH3 domain binding"/>
    <property type="evidence" value="ECO:0007669"/>
    <property type="project" value="UniProtKB-KW"/>
</dbReference>
<keyword evidence="5" id="KW-0813">Transport</keyword>
<name>A0A482WV21_LAOST</name>
<comment type="function">
    <text evidence="13">Component of the ESCRT-I complex, a regulator of vesicular trafficking process. Required for the sorting of endocytic ubiquitinated cargos into multivesicular bodies.</text>
</comment>
<evidence type="ECO:0000256" key="4">
    <source>
        <dbReference type="ARBA" id="ARBA00017653"/>
    </source>
</evidence>
<protein>
    <recommendedName>
        <fullName evidence="4">Multivesicular body subunit 12A</fullName>
    </recommendedName>
    <alternativeName>
        <fullName evidence="12">ESCRT-I complex subunit MVB12A</fullName>
    </alternativeName>
    <alternativeName>
        <fullName evidence="11">Protein FAM125A</fullName>
    </alternativeName>
</protein>
<evidence type="ECO:0000256" key="7">
    <source>
        <dbReference type="ARBA" id="ARBA00022753"/>
    </source>
</evidence>
<dbReference type="AlphaFoldDB" id="A0A482WV21"/>
<dbReference type="GO" id="GO:0015031">
    <property type="term" value="P:protein transport"/>
    <property type="evidence" value="ECO:0007669"/>
    <property type="project" value="UniProtKB-KW"/>
</dbReference>
<evidence type="ECO:0000256" key="13">
    <source>
        <dbReference type="ARBA" id="ARBA00053101"/>
    </source>
</evidence>
<evidence type="ECO:0000256" key="1">
    <source>
        <dbReference type="ARBA" id="ARBA00004496"/>
    </source>
</evidence>
<dbReference type="InterPro" id="IPR018798">
    <property type="entry name" value="MVB12A/B"/>
</dbReference>
<dbReference type="SMR" id="A0A482WV21"/>
<dbReference type="InterPro" id="IPR023341">
    <property type="entry name" value="MABP"/>
</dbReference>
<evidence type="ECO:0000313" key="17">
    <source>
        <dbReference type="Proteomes" id="UP000291343"/>
    </source>
</evidence>
<gene>
    <name evidence="16" type="ORF">LSTR_LSTR011361</name>
</gene>
<dbReference type="GO" id="GO:0046755">
    <property type="term" value="P:viral budding"/>
    <property type="evidence" value="ECO:0007669"/>
    <property type="project" value="TreeGrafter"/>
</dbReference>
<accession>A0A482WV21</accession>
<dbReference type="GO" id="GO:0005829">
    <property type="term" value="C:cytosol"/>
    <property type="evidence" value="ECO:0007669"/>
    <property type="project" value="TreeGrafter"/>
</dbReference>
<keyword evidence="10" id="KW-0472">Membrane</keyword>
<evidence type="ECO:0000256" key="8">
    <source>
        <dbReference type="ARBA" id="ARBA00022927"/>
    </source>
</evidence>
<dbReference type="GO" id="GO:0032801">
    <property type="term" value="P:receptor catabolic process"/>
    <property type="evidence" value="ECO:0007669"/>
    <property type="project" value="TreeGrafter"/>
</dbReference>
<dbReference type="InterPro" id="IPR040335">
    <property type="entry name" value="MVB12A"/>
</dbReference>
<evidence type="ECO:0000256" key="6">
    <source>
        <dbReference type="ARBA" id="ARBA00022490"/>
    </source>
</evidence>
<dbReference type="InParanoid" id="A0A482WV21"/>